<dbReference type="InterPro" id="IPR014993">
    <property type="entry name" value="DUF1841"/>
</dbReference>
<dbReference type="RefSeq" id="WP_184329204.1">
    <property type="nucleotide sequence ID" value="NZ_JACHHZ010000001.1"/>
</dbReference>
<accession>A0A841HFE0</accession>
<proteinExistence type="predicted"/>
<name>A0A841HFE0_9GAMM</name>
<gene>
    <name evidence="1" type="ORF">HNQ60_000249</name>
</gene>
<sequence length="144" mass="16780">MPFFDTQSRDQLRAVYIDAWRKRRAGLPMEPLEMQVADVIDLHPEYQTALEARDDVIDRDYTPEGGQSNPFLHMGLHLAIRDQLATDRPPGIRKAFDDVVKRMGDPHEAEHRLIDCLAETLWEAQRSGMPPDEQSYLERVRRLR</sequence>
<evidence type="ECO:0008006" key="3">
    <source>
        <dbReference type="Google" id="ProtNLM"/>
    </source>
</evidence>
<evidence type="ECO:0000313" key="1">
    <source>
        <dbReference type="EMBL" id="MBB6091403.1"/>
    </source>
</evidence>
<protein>
    <recommendedName>
        <fullName evidence="3">DUF1841 family protein</fullName>
    </recommendedName>
</protein>
<comment type="caution">
    <text evidence="1">The sequence shown here is derived from an EMBL/GenBank/DDBJ whole genome shotgun (WGS) entry which is preliminary data.</text>
</comment>
<reference evidence="1 2" key="1">
    <citation type="submission" date="2020-08" db="EMBL/GenBank/DDBJ databases">
        <title>Genomic Encyclopedia of Type Strains, Phase IV (KMG-IV): sequencing the most valuable type-strain genomes for metagenomic binning, comparative biology and taxonomic classification.</title>
        <authorList>
            <person name="Goeker M."/>
        </authorList>
    </citation>
    <scope>NUCLEOTIDE SEQUENCE [LARGE SCALE GENOMIC DNA]</scope>
    <source>
        <strain evidence="1 2">DSM 26723</strain>
    </source>
</reference>
<organism evidence="1 2">
    <name type="scientific">Povalibacter uvarum</name>
    <dbReference type="NCBI Taxonomy" id="732238"/>
    <lineage>
        <taxon>Bacteria</taxon>
        <taxon>Pseudomonadati</taxon>
        <taxon>Pseudomonadota</taxon>
        <taxon>Gammaproteobacteria</taxon>
        <taxon>Steroidobacterales</taxon>
        <taxon>Steroidobacteraceae</taxon>
        <taxon>Povalibacter</taxon>
    </lineage>
</organism>
<dbReference type="Pfam" id="PF08897">
    <property type="entry name" value="DUF1841"/>
    <property type="match status" value="1"/>
</dbReference>
<keyword evidence="2" id="KW-1185">Reference proteome</keyword>
<dbReference type="Proteomes" id="UP000588068">
    <property type="component" value="Unassembled WGS sequence"/>
</dbReference>
<dbReference type="EMBL" id="JACHHZ010000001">
    <property type="protein sequence ID" value="MBB6091403.1"/>
    <property type="molecule type" value="Genomic_DNA"/>
</dbReference>
<evidence type="ECO:0000313" key="2">
    <source>
        <dbReference type="Proteomes" id="UP000588068"/>
    </source>
</evidence>
<dbReference type="AlphaFoldDB" id="A0A841HFE0"/>